<proteinExistence type="predicted"/>
<dbReference type="Proteomes" id="UP000614216">
    <property type="component" value="Unassembled WGS sequence"/>
</dbReference>
<protein>
    <submittedName>
        <fullName evidence="1">Uncharacterized protein</fullName>
    </submittedName>
</protein>
<dbReference type="RefSeq" id="WP_202854943.1">
    <property type="nucleotide sequence ID" value="NZ_JAEUGD010000014.1"/>
</dbReference>
<evidence type="ECO:0000313" key="2">
    <source>
        <dbReference type="Proteomes" id="UP000614216"/>
    </source>
</evidence>
<reference evidence="1" key="1">
    <citation type="submission" date="2021-01" db="EMBL/GenBank/DDBJ databases">
        <title>Fulvivirga kasyanovii gen. nov., sp nov., a novel member of the phylum Bacteroidetes isolated from seawater in a mussel farm.</title>
        <authorList>
            <person name="Zhao L.-H."/>
            <person name="Wang Z.-J."/>
        </authorList>
    </citation>
    <scope>NUCLEOTIDE SEQUENCE</scope>
    <source>
        <strain evidence="1">29W222</strain>
    </source>
</reference>
<sequence length="78" mass="9406">MIRVYDFTHKLKGNYFVNTDGIIVMVDLEHHTIKVSGFRLKLYFILCRSQMKELPPDQPLYNHVIRHYRQLLHKIPII</sequence>
<dbReference type="EMBL" id="JAEUGD010000014">
    <property type="protein sequence ID" value="MBL6445397.1"/>
    <property type="molecule type" value="Genomic_DNA"/>
</dbReference>
<accession>A0A937KB10</accession>
<keyword evidence="2" id="KW-1185">Reference proteome</keyword>
<gene>
    <name evidence="1" type="ORF">JMN32_03710</name>
</gene>
<organism evidence="1 2">
    <name type="scientific">Fulvivirga marina</name>
    <dbReference type="NCBI Taxonomy" id="2494733"/>
    <lineage>
        <taxon>Bacteria</taxon>
        <taxon>Pseudomonadati</taxon>
        <taxon>Bacteroidota</taxon>
        <taxon>Cytophagia</taxon>
        <taxon>Cytophagales</taxon>
        <taxon>Fulvivirgaceae</taxon>
        <taxon>Fulvivirga</taxon>
    </lineage>
</organism>
<evidence type="ECO:0000313" key="1">
    <source>
        <dbReference type="EMBL" id="MBL6445397.1"/>
    </source>
</evidence>
<name>A0A937KB10_9BACT</name>
<dbReference type="AlphaFoldDB" id="A0A937KB10"/>
<comment type="caution">
    <text evidence="1">The sequence shown here is derived from an EMBL/GenBank/DDBJ whole genome shotgun (WGS) entry which is preliminary data.</text>
</comment>